<comment type="subcellular location">
    <subcellularLocation>
        <location evidence="1">Membrane</location>
        <topology evidence="1">Multi-pass membrane protein</topology>
    </subcellularLocation>
</comment>
<dbReference type="InterPro" id="IPR000537">
    <property type="entry name" value="UbiA_prenyltransferase"/>
</dbReference>
<dbReference type="CDD" id="cd13957">
    <property type="entry name" value="PT_UbiA_Cox10"/>
    <property type="match status" value="1"/>
</dbReference>
<feature type="transmembrane region" description="Helical" evidence="8">
    <location>
        <begin position="173"/>
        <end position="191"/>
    </location>
</feature>
<dbReference type="AlphaFoldDB" id="A0A7S4QCW4"/>
<evidence type="ECO:0000256" key="8">
    <source>
        <dbReference type="SAM" id="Phobius"/>
    </source>
</evidence>
<evidence type="ECO:0000256" key="1">
    <source>
        <dbReference type="ARBA" id="ARBA00004141"/>
    </source>
</evidence>
<sequence length="390" mass="41349">MAVPAVATPAAAAPAVPCAAALPQVAEPEATSARGSRSLSLYWKLSKGKLTVWVSLSAIPGYLAALPGAVDPLALAALAGGTFLTSASAQTLNQLFEIERDAKMKRTAQRPLPSGQMTPAQAAWFASASGTLGLATLSLGTTPLAAAVAGATMATYAAVYTPMKVLSPYNTHVGAISGSLPTLLGFAAALGTDLVASPWALPAAWLFGMQTLWQMPHFYSLAWLYRSDYMRGGYKMFPLSDETGHLTAAMSKPYLATLCAMPWGLSAFGLASWMLPIGAAVPSWLWWRSLASFEQKPNAGTCKRFFLGSLSYLLSMLALFTAFVRAPTPAALPAEEGSSEQAPKTGDAPEFLEPAWRARMRAYFMDACPHETMRHVFFGAGRSGCPMHRE</sequence>
<feature type="transmembrane region" description="Helical" evidence="8">
    <location>
        <begin position="143"/>
        <end position="161"/>
    </location>
</feature>
<dbReference type="GO" id="GO:0006784">
    <property type="term" value="P:heme A biosynthetic process"/>
    <property type="evidence" value="ECO:0007669"/>
    <property type="project" value="TreeGrafter"/>
</dbReference>
<dbReference type="PANTHER" id="PTHR43448">
    <property type="entry name" value="PROTOHEME IX FARNESYLTRANSFERASE, MITOCHONDRIAL"/>
    <property type="match status" value="1"/>
</dbReference>
<keyword evidence="2" id="KW-0808">Transferase</keyword>
<keyword evidence="5" id="KW-0350">Heme biosynthesis</keyword>
<dbReference type="GO" id="GO:0008495">
    <property type="term" value="F:protoheme IX farnesyltransferase activity"/>
    <property type="evidence" value="ECO:0007669"/>
    <property type="project" value="InterPro"/>
</dbReference>
<dbReference type="InterPro" id="IPR006369">
    <property type="entry name" value="Protohaem_IX_farnesylTrfase"/>
</dbReference>
<dbReference type="Pfam" id="PF01040">
    <property type="entry name" value="UbiA"/>
    <property type="match status" value="1"/>
</dbReference>
<evidence type="ECO:0000256" key="6">
    <source>
        <dbReference type="ARBA" id="ARBA00023136"/>
    </source>
</evidence>
<evidence type="ECO:0000256" key="5">
    <source>
        <dbReference type="ARBA" id="ARBA00023133"/>
    </source>
</evidence>
<feature type="transmembrane region" description="Helical" evidence="8">
    <location>
        <begin position="305"/>
        <end position="324"/>
    </location>
</feature>
<feature type="transmembrane region" description="Helical" evidence="8">
    <location>
        <begin position="260"/>
        <end position="285"/>
    </location>
</feature>
<gene>
    <name evidence="9" type="ORF">AMON00008_LOCUS17944</name>
</gene>
<protein>
    <recommendedName>
        <fullName evidence="7">Heme O synthase</fullName>
    </recommendedName>
</protein>
<evidence type="ECO:0000256" key="4">
    <source>
        <dbReference type="ARBA" id="ARBA00022989"/>
    </source>
</evidence>
<keyword evidence="4 8" id="KW-1133">Transmembrane helix</keyword>
<dbReference type="Gene3D" id="1.10.357.140">
    <property type="entry name" value="UbiA prenyltransferase"/>
    <property type="match status" value="1"/>
</dbReference>
<accession>A0A7S4QCW4</accession>
<dbReference type="InterPro" id="IPR044878">
    <property type="entry name" value="UbiA_sf"/>
</dbReference>
<dbReference type="EMBL" id="HBNR01026538">
    <property type="protein sequence ID" value="CAE4578858.1"/>
    <property type="molecule type" value="Transcribed_RNA"/>
</dbReference>
<evidence type="ECO:0000256" key="7">
    <source>
        <dbReference type="ARBA" id="ARBA00030253"/>
    </source>
</evidence>
<organism evidence="9">
    <name type="scientific">Alexandrium monilatum</name>
    <dbReference type="NCBI Taxonomy" id="311494"/>
    <lineage>
        <taxon>Eukaryota</taxon>
        <taxon>Sar</taxon>
        <taxon>Alveolata</taxon>
        <taxon>Dinophyceae</taxon>
        <taxon>Gonyaulacales</taxon>
        <taxon>Pyrocystaceae</taxon>
        <taxon>Alexandrium</taxon>
    </lineage>
</organism>
<name>A0A7S4QCW4_9DINO</name>
<proteinExistence type="predicted"/>
<dbReference type="GO" id="GO:0005739">
    <property type="term" value="C:mitochondrion"/>
    <property type="evidence" value="ECO:0007669"/>
    <property type="project" value="TreeGrafter"/>
</dbReference>
<dbReference type="PANTHER" id="PTHR43448:SF2">
    <property type="entry name" value="PROTOHEME IX FARNESYLTRANSFERASE, MITOCHONDRIAL"/>
    <property type="match status" value="1"/>
</dbReference>
<evidence type="ECO:0000256" key="2">
    <source>
        <dbReference type="ARBA" id="ARBA00022679"/>
    </source>
</evidence>
<keyword evidence="3 8" id="KW-0812">Transmembrane</keyword>
<evidence type="ECO:0000256" key="3">
    <source>
        <dbReference type="ARBA" id="ARBA00022692"/>
    </source>
</evidence>
<reference evidence="9" key="1">
    <citation type="submission" date="2021-01" db="EMBL/GenBank/DDBJ databases">
        <authorList>
            <person name="Corre E."/>
            <person name="Pelletier E."/>
            <person name="Niang G."/>
            <person name="Scheremetjew M."/>
            <person name="Finn R."/>
            <person name="Kale V."/>
            <person name="Holt S."/>
            <person name="Cochrane G."/>
            <person name="Meng A."/>
            <person name="Brown T."/>
            <person name="Cohen L."/>
        </authorList>
    </citation>
    <scope>NUCLEOTIDE SEQUENCE</scope>
    <source>
        <strain evidence="9">CCMP3105</strain>
    </source>
</reference>
<dbReference type="GO" id="GO:0016020">
    <property type="term" value="C:membrane"/>
    <property type="evidence" value="ECO:0007669"/>
    <property type="project" value="UniProtKB-SubCell"/>
</dbReference>
<keyword evidence="6 8" id="KW-0472">Membrane</keyword>
<feature type="transmembrane region" description="Helical" evidence="8">
    <location>
        <begin position="50"/>
        <end position="69"/>
    </location>
</feature>
<evidence type="ECO:0000313" key="9">
    <source>
        <dbReference type="EMBL" id="CAE4578858.1"/>
    </source>
</evidence>